<dbReference type="CDD" id="cd21157">
    <property type="entry name" value="PUA_G5K"/>
    <property type="match status" value="1"/>
</dbReference>
<keyword evidence="3 8" id="KW-0641">Proline biosynthesis</keyword>
<dbReference type="PIRSF" id="PIRSF000729">
    <property type="entry name" value="GK"/>
    <property type="match status" value="1"/>
</dbReference>
<reference evidence="11" key="1">
    <citation type="submission" date="2019-10" db="EMBL/GenBank/DDBJ databases">
        <title>Lacipirellula parvula gen. nov., sp. nov., representing a lineage of planctomycetes widespread in freshwater anoxic habitats, and description of the family Lacipirellulaceae.</title>
        <authorList>
            <person name="Dedysh S.N."/>
            <person name="Kulichevskaya I.S."/>
            <person name="Beletsky A.V."/>
            <person name="Rakitin A.L."/>
            <person name="Mardanov A.V."/>
            <person name="Ivanova A.A."/>
            <person name="Saltykova V.X."/>
            <person name="Rijpstra W.I.C."/>
            <person name="Sinninghe Damste J.S."/>
            <person name="Ravin N.V."/>
        </authorList>
    </citation>
    <scope>NUCLEOTIDE SEQUENCE [LARGE SCALE GENOMIC DNA]</scope>
    <source>
        <strain evidence="11">PX69</strain>
    </source>
</reference>
<dbReference type="GO" id="GO:0055129">
    <property type="term" value="P:L-proline biosynthetic process"/>
    <property type="evidence" value="ECO:0007669"/>
    <property type="project" value="UniProtKB-UniRule"/>
</dbReference>
<dbReference type="Pfam" id="PF01472">
    <property type="entry name" value="PUA"/>
    <property type="match status" value="1"/>
</dbReference>
<gene>
    <name evidence="8" type="primary">proB</name>
    <name evidence="10" type="ORF">PLANPX_4995</name>
</gene>
<dbReference type="InterPro" id="IPR041739">
    <property type="entry name" value="G5K_ProB"/>
</dbReference>
<dbReference type="EMBL" id="AP021861">
    <property type="protein sequence ID" value="BBO35383.1"/>
    <property type="molecule type" value="Genomic_DNA"/>
</dbReference>
<comment type="pathway">
    <text evidence="8">Amino-acid biosynthesis; L-proline biosynthesis; L-glutamate 5-semialdehyde from L-glutamate: step 1/2.</text>
</comment>
<dbReference type="EC" id="2.7.2.11" evidence="8"/>
<dbReference type="Gene3D" id="3.40.1160.10">
    <property type="entry name" value="Acetylglutamate kinase-like"/>
    <property type="match status" value="2"/>
</dbReference>
<dbReference type="AlphaFoldDB" id="A0A5K7XLK2"/>
<evidence type="ECO:0000256" key="3">
    <source>
        <dbReference type="ARBA" id="ARBA00022650"/>
    </source>
</evidence>
<organism evidence="10 11">
    <name type="scientific">Lacipirellula parvula</name>
    <dbReference type="NCBI Taxonomy" id="2650471"/>
    <lineage>
        <taxon>Bacteria</taxon>
        <taxon>Pseudomonadati</taxon>
        <taxon>Planctomycetota</taxon>
        <taxon>Planctomycetia</taxon>
        <taxon>Pirellulales</taxon>
        <taxon>Lacipirellulaceae</taxon>
        <taxon>Lacipirellula</taxon>
    </lineage>
</organism>
<dbReference type="SUPFAM" id="SSF88697">
    <property type="entry name" value="PUA domain-like"/>
    <property type="match status" value="1"/>
</dbReference>
<evidence type="ECO:0000256" key="1">
    <source>
        <dbReference type="ARBA" id="ARBA00022490"/>
    </source>
</evidence>
<dbReference type="InterPro" id="IPR011529">
    <property type="entry name" value="Glu_5kinase"/>
</dbReference>
<dbReference type="KEGG" id="lpav:PLANPX_4995"/>
<dbReference type="InterPro" id="IPR005715">
    <property type="entry name" value="Glu_5kinase/COase_Synthase"/>
</dbReference>
<dbReference type="InterPro" id="IPR015947">
    <property type="entry name" value="PUA-like_sf"/>
</dbReference>
<dbReference type="UniPathway" id="UPA00098">
    <property type="reaction ID" value="UER00359"/>
</dbReference>
<dbReference type="FunFam" id="3.40.1160.10:FF:000018">
    <property type="entry name" value="Glutamate 5-kinase"/>
    <property type="match status" value="1"/>
</dbReference>
<keyword evidence="7 8" id="KW-0067">ATP-binding</keyword>
<dbReference type="GO" id="GO:0005524">
    <property type="term" value="F:ATP binding"/>
    <property type="evidence" value="ECO:0007669"/>
    <property type="project" value="UniProtKB-KW"/>
</dbReference>
<evidence type="ECO:0000256" key="8">
    <source>
        <dbReference type="HAMAP-Rule" id="MF_00456"/>
    </source>
</evidence>
<dbReference type="PROSITE" id="PS50890">
    <property type="entry name" value="PUA"/>
    <property type="match status" value="1"/>
</dbReference>
<proteinExistence type="inferred from homology"/>
<feature type="domain" description="PUA" evidence="9">
    <location>
        <begin position="290"/>
        <end position="364"/>
    </location>
</feature>
<keyword evidence="6 8" id="KW-0418">Kinase</keyword>
<dbReference type="InterPro" id="IPR036393">
    <property type="entry name" value="AceGlu_kinase-like_sf"/>
</dbReference>
<dbReference type="PRINTS" id="PR00474">
    <property type="entry name" value="GLU5KINASE"/>
</dbReference>
<dbReference type="Gene3D" id="2.30.130.10">
    <property type="entry name" value="PUA domain"/>
    <property type="match status" value="1"/>
</dbReference>
<dbReference type="PANTHER" id="PTHR43654">
    <property type="entry name" value="GLUTAMATE 5-KINASE"/>
    <property type="match status" value="1"/>
</dbReference>
<dbReference type="InterPro" id="IPR001048">
    <property type="entry name" value="Asp/Glu/Uridylate_kinase"/>
</dbReference>
<feature type="binding site" evidence="8">
    <location>
        <position position="146"/>
    </location>
    <ligand>
        <name>substrate</name>
    </ligand>
</feature>
<dbReference type="GO" id="GO:0004349">
    <property type="term" value="F:glutamate 5-kinase activity"/>
    <property type="evidence" value="ECO:0007669"/>
    <property type="project" value="UniProtKB-UniRule"/>
</dbReference>
<feature type="binding site" evidence="8">
    <location>
        <position position="160"/>
    </location>
    <ligand>
        <name>substrate</name>
    </ligand>
</feature>
<feature type="binding site" evidence="8">
    <location>
        <position position="59"/>
    </location>
    <ligand>
        <name>substrate</name>
    </ligand>
</feature>
<feature type="binding site" evidence="8">
    <location>
        <begin position="180"/>
        <end position="181"/>
    </location>
    <ligand>
        <name>ATP</name>
        <dbReference type="ChEBI" id="CHEBI:30616"/>
    </ligand>
</feature>
<accession>A0A5K7XLK2</accession>
<dbReference type="PANTHER" id="PTHR43654:SF1">
    <property type="entry name" value="ISOPENTENYL PHOSPHATE KINASE"/>
    <property type="match status" value="1"/>
</dbReference>
<evidence type="ECO:0000256" key="7">
    <source>
        <dbReference type="ARBA" id="ARBA00022840"/>
    </source>
</evidence>
<evidence type="ECO:0000256" key="4">
    <source>
        <dbReference type="ARBA" id="ARBA00022679"/>
    </source>
</evidence>
<dbReference type="NCBIfam" id="TIGR01027">
    <property type="entry name" value="proB"/>
    <property type="match status" value="1"/>
</dbReference>
<dbReference type="GO" id="GO:0005829">
    <property type="term" value="C:cytosol"/>
    <property type="evidence" value="ECO:0007669"/>
    <property type="project" value="TreeGrafter"/>
</dbReference>
<comment type="caution">
    <text evidence="8">Lacks conserved residue(s) required for the propagation of feature annotation.</text>
</comment>
<comment type="similarity">
    <text evidence="8">Belongs to the glutamate 5-kinase family.</text>
</comment>
<dbReference type="InterPro" id="IPR001057">
    <property type="entry name" value="Glu/AcGlu_kinase"/>
</dbReference>
<sequence>MTDLVRQEIMTAADTVVVKVGSRVLTREDGSLDDSRVAGVADQLARLRLDGRKVVLVSSGAVAAGIGRLGWKRRPTDLAELQAAAAVGQSRLIESYNKALAPHGLNAAQILLTAEDLQHRTRYLNTRNTLNALFRCGAIPIINENDTVAVDELQISFGDNDRLAALVTNLLRAPLMILLSDVEGVYDRNPSEPGAKLMSVITHLDAAESFAKDAVGPARIQLSRGGMGSKLRAARIAAAAGESVVIAAGRRPNVLLDILAGAKVGTLILAEGRTVASRKRWIGWSATPRGKLLLDAGAAKAVQANGKSLLAVGVRGVEGNFAKGDVVAICDQAGSEFARGLSNYSSTQMTTIAGQPTDRIAELLGHCPYDEVVHRDNLVVLT</sequence>
<name>A0A5K7XLK2_9BACT</name>
<feature type="binding site" evidence="8">
    <location>
        <position position="19"/>
    </location>
    <ligand>
        <name>ATP</name>
        <dbReference type="ChEBI" id="CHEBI:30616"/>
    </ligand>
</feature>
<evidence type="ECO:0000256" key="6">
    <source>
        <dbReference type="ARBA" id="ARBA00022777"/>
    </source>
</evidence>
<protein>
    <recommendedName>
        <fullName evidence="8">Glutamate 5-kinase</fullName>
        <ecNumber evidence="8">2.7.2.11</ecNumber>
    </recommendedName>
    <alternativeName>
        <fullName evidence="8">Gamma-glutamyl kinase</fullName>
        <shortName evidence="8">GK</shortName>
    </alternativeName>
</protein>
<evidence type="ECO:0000313" key="11">
    <source>
        <dbReference type="Proteomes" id="UP000326837"/>
    </source>
</evidence>
<dbReference type="Pfam" id="PF00696">
    <property type="entry name" value="AA_kinase"/>
    <property type="match status" value="1"/>
</dbReference>
<keyword evidence="2 8" id="KW-0028">Amino-acid biosynthesis</keyword>
<dbReference type="RefSeq" id="WP_172992238.1">
    <property type="nucleotide sequence ID" value="NZ_AP021861.1"/>
</dbReference>
<dbReference type="Proteomes" id="UP000326837">
    <property type="component" value="Chromosome"/>
</dbReference>
<evidence type="ECO:0000256" key="2">
    <source>
        <dbReference type="ARBA" id="ARBA00022605"/>
    </source>
</evidence>
<keyword evidence="5 8" id="KW-0547">Nucleotide-binding</keyword>
<evidence type="ECO:0000313" key="10">
    <source>
        <dbReference type="EMBL" id="BBO35383.1"/>
    </source>
</evidence>
<dbReference type="CDD" id="cd04242">
    <property type="entry name" value="AAK_G5K_ProB"/>
    <property type="match status" value="1"/>
</dbReference>
<keyword evidence="1 8" id="KW-0963">Cytoplasm</keyword>
<dbReference type="InterPro" id="IPR036974">
    <property type="entry name" value="PUA_sf"/>
</dbReference>
<dbReference type="GO" id="GO:0003723">
    <property type="term" value="F:RNA binding"/>
    <property type="evidence" value="ECO:0007669"/>
    <property type="project" value="InterPro"/>
</dbReference>
<keyword evidence="4 8" id="KW-0808">Transferase</keyword>
<comment type="subcellular location">
    <subcellularLocation>
        <location evidence="8">Cytoplasm</location>
    </subcellularLocation>
</comment>
<keyword evidence="11" id="KW-1185">Reference proteome</keyword>
<evidence type="ECO:0000259" key="9">
    <source>
        <dbReference type="SMART" id="SM00359"/>
    </source>
</evidence>
<dbReference type="SMART" id="SM00359">
    <property type="entry name" value="PUA"/>
    <property type="match status" value="1"/>
</dbReference>
<evidence type="ECO:0000256" key="5">
    <source>
        <dbReference type="ARBA" id="ARBA00022741"/>
    </source>
</evidence>
<dbReference type="SUPFAM" id="SSF53633">
    <property type="entry name" value="Carbamate kinase-like"/>
    <property type="match status" value="1"/>
</dbReference>
<dbReference type="FunFam" id="2.30.130.10:FF:000007">
    <property type="entry name" value="Glutamate 5-kinase"/>
    <property type="match status" value="1"/>
</dbReference>
<comment type="function">
    <text evidence="8">Catalyzes the transfer of a phosphate group to glutamate to form L-glutamate 5-phosphate.</text>
</comment>
<dbReference type="InterPro" id="IPR002478">
    <property type="entry name" value="PUA"/>
</dbReference>
<dbReference type="HAMAP" id="MF_00456">
    <property type="entry name" value="ProB"/>
    <property type="match status" value="1"/>
</dbReference>
<comment type="catalytic activity">
    <reaction evidence="8">
        <text>L-glutamate + ATP = L-glutamyl 5-phosphate + ADP</text>
        <dbReference type="Rhea" id="RHEA:14877"/>
        <dbReference type="ChEBI" id="CHEBI:29985"/>
        <dbReference type="ChEBI" id="CHEBI:30616"/>
        <dbReference type="ChEBI" id="CHEBI:58274"/>
        <dbReference type="ChEBI" id="CHEBI:456216"/>
        <dbReference type="EC" id="2.7.2.11"/>
    </reaction>
</comment>